<feature type="transmembrane region" description="Helical" evidence="5">
    <location>
        <begin position="167"/>
        <end position="188"/>
    </location>
</feature>
<reference evidence="7" key="1">
    <citation type="submission" date="2017-09" db="EMBL/GenBank/DDBJ databases">
        <title>Depth-based differentiation of microbial function through sediment-hosted aquifers and enrichment of novel symbionts in the deep terrestrial subsurface.</title>
        <authorList>
            <person name="Probst A.J."/>
            <person name="Ladd B."/>
            <person name="Jarett J.K."/>
            <person name="Geller-Mcgrath D.E."/>
            <person name="Sieber C.M.K."/>
            <person name="Emerson J.B."/>
            <person name="Anantharaman K."/>
            <person name="Thomas B.C."/>
            <person name="Malmstrom R."/>
            <person name="Stieglmeier M."/>
            <person name="Klingl A."/>
            <person name="Woyke T."/>
            <person name="Ryan C.M."/>
            <person name="Banfield J.F."/>
        </authorList>
    </citation>
    <scope>NUCLEOTIDE SEQUENCE [LARGE SCALE GENOMIC DNA]</scope>
</reference>
<sequence length="247" mass="26529">MDPRMYSLISVIFVSLLSFVGVLFIAIKEEKLKKILLFLVSFAAGGLLGDSFIHLLPEAVEEDGFSLSVSLAVLVGLLLFFVLEKFICWRHCHIPTSKSHPHPVVFMNLIGDGFHNFIDGAVISASFLTTIPLGIATTLAVVLHEIPQEIGDFGVLLHGGLSKNKALIFNFASALAAVGGAILVLILGERIVGVSQLLIPFTAGGFIYIAGSDLIPELHKETNLAKSLIQMVGLILGIGIMLILLFI</sequence>
<evidence type="ECO:0000256" key="5">
    <source>
        <dbReference type="SAM" id="Phobius"/>
    </source>
</evidence>
<keyword evidence="3 5" id="KW-1133">Transmembrane helix</keyword>
<dbReference type="PANTHER" id="PTHR16950:SF16">
    <property type="entry name" value="ZINC TRANSPORTER ZIP13"/>
    <property type="match status" value="1"/>
</dbReference>
<dbReference type="GO" id="GO:0006882">
    <property type="term" value="P:intracellular zinc ion homeostasis"/>
    <property type="evidence" value="ECO:0007669"/>
    <property type="project" value="TreeGrafter"/>
</dbReference>
<dbReference type="EMBL" id="PFSF01000023">
    <property type="protein sequence ID" value="PJC28270.1"/>
    <property type="molecule type" value="Genomic_DNA"/>
</dbReference>
<feature type="transmembrane region" description="Helical" evidence="5">
    <location>
        <begin position="34"/>
        <end position="53"/>
    </location>
</feature>
<gene>
    <name evidence="6" type="ORF">CO054_01115</name>
</gene>
<feature type="transmembrane region" description="Helical" evidence="5">
    <location>
        <begin position="194"/>
        <end position="215"/>
    </location>
</feature>
<dbReference type="AlphaFoldDB" id="A0A2M8ET39"/>
<keyword evidence="2 5" id="KW-0812">Transmembrane</keyword>
<feature type="transmembrane region" description="Helical" evidence="5">
    <location>
        <begin position="227"/>
        <end position="246"/>
    </location>
</feature>
<evidence type="ECO:0000313" key="6">
    <source>
        <dbReference type="EMBL" id="PJC28270.1"/>
    </source>
</evidence>
<dbReference type="GO" id="GO:0005385">
    <property type="term" value="F:zinc ion transmembrane transporter activity"/>
    <property type="evidence" value="ECO:0007669"/>
    <property type="project" value="TreeGrafter"/>
</dbReference>
<protein>
    <submittedName>
        <fullName evidence="6">ZIP family metal transporter</fullName>
    </submittedName>
</protein>
<dbReference type="PANTHER" id="PTHR16950">
    <property type="entry name" value="ZINC TRANSPORTER SLC39A7 HISTIDINE-RICH MEMBRANE PROTEIN KE4"/>
    <property type="match status" value="1"/>
</dbReference>
<organism evidence="6 7">
    <name type="scientific">Candidatus Shapirobacteria bacterium CG_4_9_14_0_2_um_filter_39_11</name>
    <dbReference type="NCBI Taxonomy" id="1974478"/>
    <lineage>
        <taxon>Bacteria</taxon>
        <taxon>Candidatus Shapironibacteriota</taxon>
    </lineage>
</organism>
<proteinExistence type="predicted"/>
<comment type="caution">
    <text evidence="6">The sequence shown here is derived from an EMBL/GenBank/DDBJ whole genome shotgun (WGS) entry which is preliminary data.</text>
</comment>
<feature type="transmembrane region" description="Helical" evidence="5">
    <location>
        <begin position="65"/>
        <end position="83"/>
    </location>
</feature>
<evidence type="ECO:0000313" key="7">
    <source>
        <dbReference type="Proteomes" id="UP000229816"/>
    </source>
</evidence>
<dbReference type="GO" id="GO:0016020">
    <property type="term" value="C:membrane"/>
    <property type="evidence" value="ECO:0007669"/>
    <property type="project" value="UniProtKB-SubCell"/>
</dbReference>
<dbReference type="InterPro" id="IPR003689">
    <property type="entry name" value="ZIP"/>
</dbReference>
<evidence type="ECO:0000256" key="2">
    <source>
        <dbReference type="ARBA" id="ARBA00022692"/>
    </source>
</evidence>
<keyword evidence="4 5" id="KW-0472">Membrane</keyword>
<evidence type="ECO:0000256" key="4">
    <source>
        <dbReference type="ARBA" id="ARBA00023136"/>
    </source>
</evidence>
<comment type="subcellular location">
    <subcellularLocation>
        <location evidence="1">Membrane</location>
        <topology evidence="1">Multi-pass membrane protein</topology>
    </subcellularLocation>
</comment>
<dbReference type="Pfam" id="PF02535">
    <property type="entry name" value="Zip"/>
    <property type="match status" value="2"/>
</dbReference>
<name>A0A2M8ET39_9BACT</name>
<accession>A0A2M8ET39</accession>
<evidence type="ECO:0000256" key="3">
    <source>
        <dbReference type="ARBA" id="ARBA00022989"/>
    </source>
</evidence>
<feature type="transmembrane region" description="Helical" evidence="5">
    <location>
        <begin position="6"/>
        <end position="27"/>
    </location>
</feature>
<evidence type="ECO:0000256" key="1">
    <source>
        <dbReference type="ARBA" id="ARBA00004141"/>
    </source>
</evidence>
<dbReference type="Proteomes" id="UP000229816">
    <property type="component" value="Unassembled WGS sequence"/>
</dbReference>